<accession>A0A418VVG8</accession>
<dbReference type="CDD" id="cd08422">
    <property type="entry name" value="PBP2_CrgA_like"/>
    <property type="match status" value="1"/>
</dbReference>
<dbReference type="InterPro" id="IPR058163">
    <property type="entry name" value="LysR-type_TF_proteobact-type"/>
</dbReference>
<dbReference type="AlphaFoldDB" id="A0A418VVG8"/>
<evidence type="ECO:0000313" key="6">
    <source>
        <dbReference type="EMBL" id="RJF81158.1"/>
    </source>
</evidence>
<dbReference type="Pfam" id="PF00126">
    <property type="entry name" value="HTH_1"/>
    <property type="match status" value="1"/>
</dbReference>
<dbReference type="Proteomes" id="UP000283458">
    <property type="component" value="Unassembled WGS sequence"/>
</dbReference>
<dbReference type="SUPFAM" id="SSF46785">
    <property type="entry name" value="Winged helix' DNA-binding domain"/>
    <property type="match status" value="1"/>
</dbReference>
<name>A0A418VVG8_9PROT</name>
<sequence>MDTDAVAVLVTAAAAGSLSAAARRLGITPMIATRRLAALERDLGVTLMHRTTRSLSLTPEGDAFLPYAQALVESEAAGRANLRAAAAGASGLLRVSVSTAFGRKIVAPLVPSLLRANPDLRIDLDFTDRVVDVVASGADLAIRIAHLRDNSLIAQRLADGPRVLCAAPAYLAERGAPTRIEDLADHDCLLLSGATHWPFQVEGRERRVRVQGRFSASSIEGLHEACLGGAGITLLATWNAREDLRAGRLVPVVLSDATLEELPIWAVYPPARLILPKLRVFIAALKQALAQDATTAPQAKPEPSP</sequence>
<keyword evidence="7" id="KW-1185">Reference proteome</keyword>
<dbReference type="PROSITE" id="PS50931">
    <property type="entry name" value="HTH_LYSR"/>
    <property type="match status" value="1"/>
</dbReference>
<dbReference type="Pfam" id="PF03466">
    <property type="entry name" value="LysR_substrate"/>
    <property type="match status" value="1"/>
</dbReference>
<keyword evidence="4" id="KW-0804">Transcription</keyword>
<gene>
    <name evidence="6" type="ORF">D3877_13135</name>
</gene>
<comment type="similarity">
    <text evidence="1">Belongs to the LysR transcriptional regulatory family.</text>
</comment>
<dbReference type="RefSeq" id="WP_119831247.1">
    <property type="nucleotide sequence ID" value="NZ_QYUL01000002.1"/>
</dbReference>
<dbReference type="SUPFAM" id="SSF53850">
    <property type="entry name" value="Periplasmic binding protein-like II"/>
    <property type="match status" value="1"/>
</dbReference>
<dbReference type="OrthoDB" id="9812435at2"/>
<protein>
    <submittedName>
        <fullName evidence="6">LysR family transcriptional regulator</fullName>
    </submittedName>
</protein>
<dbReference type="GO" id="GO:0006351">
    <property type="term" value="P:DNA-templated transcription"/>
    <property type="evidence" value="ECO:0007669"/>
    <property type="project" value="TreeGrafter"/>
</dbReference>
<dbReference type="InterPro" id="IPR036388">
    <property type="entry name" value="WH-like_DNA-bd_sf"/>
</dbReference>
<evidence type="ECO:0000256" key="1">
    <source>
        <dbReference type="ARBA" id="ARBA00009437"/>
    </source>
</evidence>
<keyword evidence="3" id="KW-0238">DNA-binding</keyword>
<dbReference type="EMBL" id="QYUL01000002">
    <property type="protein sequence ID" value="RJF81158.1"/>
    <property type="molecule type" value="Genomic_DNA"/>
</dbReference>
<dbReference type="InterPro" id="IPR000847">
    <property type="entry name" value="LysR_HTH_N"/>
</dbReference>
<dbReference type="Gene3D" id="1.10.10.10">
    <property type="entry name" value="Winged helix-like DNA-binding domain superfamily/Winged helix DNA-binding domain"/>
    <property type="match status" value="1"/>
</dbReference>
<organism evidence="6 7">
    <name type="scientific">Azospirillum cavernae</name>
    <dbReference type="NCBI Taxonomy" id="2320860"/>
    <lineage>
        <taxon>Bacteria</taxon>
        <taxon>Pseudomonadati</taxon>
        <taxon>Pseudomonadota</taxon>
        <taxon>Alphaproteobacteria</taxon>
        <taxon>Rhodospirillales</taxon>
        <taxon>Azospirillaceae</taxon>
        <taxon>Azospirillum</taxon>
    </lineage>
</organism>
<evidence type="ECO:0000256" key="3">
    <source>
        <dbReference type="ARBA" id="ARBA00023125"/>
    </source>
</evidence>
<evidence type="ECO:0000259" key="5">
    <source>
        <dbReference type="PROSITE" id="PS50931"/>
    </source>
</evidence>
<proteinExistence type="inferred from homology"/>
<dbReference type="InterPro" id="IPR036390">
    <property type="entry name" value="WH_DNA-bd_sf"/>
</dbReference>
<dbReference type="FunFam" id="3.40.190.290:FF:000001">
    <property type="entry name" value="Transcriptional regulator, LysR family"/>
    <property type="match status" value="1"/>
</dbReference>
<evidence type="ECO:0000256" key="2">
    <source>
        <dbReference type="ARBA" id="ARBA00023015"/>
    </source>
</evidence>
<keyword evidence="2" id="KW-0805">Transcription regulation</keyword>
<evidence type="ECO:0000256" key="4">
    <source>
        <dbReference type="ARBA" id="ARBA00023163"/>
    </source>
</evidence>
<evidence type="ECO:0000313" key="7">
    <source>
        <dbReference type="Proteomes" id="UP000283458"/>
    </source>
</evidence>
<dbReference type="GO" id="GO:0003700">
    <property type="term" value="F:DNA-binding transcription factor activity"/>
    <property type="evidence" value="ECO:0007669"/>
    <property type="project" value="InterPro"/>
</dbReference>
<reference evidence="6 7" key="1">
    <citation type="submission" date="2018-09" db="EMBL/GenBank/DDBJ databases">
        <authorList>
            <person name="Zhu H."/>
        </authorList>
    </citation>
    <scope>NUCLEOTIDE SEQUENCE [LARGE SCALE GENOMIC DNA]</scope>
    <source>
        <strain evidence="6 7">K2W22B-5</strain>
    </source>
</reference>
<comment type="caution">
    <text evidence="6">The sequence shown here is derived from an EMBL/GenBank/DDBJ whole genome shotgun (WGS) entry which is preliminary data.</text>
</comment>
<dbReference type="PANTHER" id="PTHR30537:SF5">
    <property type="entry name" value="HTH-TYPE TRANSCRIPTIONAL ACTIVATOR TTDR-RELATED"/>
    <property type="match status" value="1"/>
</dbReference>
<dbReference type="GO" id="GO:0043565">
    <property type="term" value="F:sequence-specific DNA binding"/>
    <property type="evidence" value="ECO:0007669"/>
    <property type="project" value="TreeGrafter"/>
</dbReference>
<dbReference type="InterPro" id="IPR005119">
    <property type="entry name" value="LysR_subst-bd"/>
</dbReference>
<dbReference type="PANTHER" id="PTHR30537">
    <property type="entry name" value="HTH-TYPE TRANSCRIPTIONAL REGULATOR"/>
    <property type="match status" value="1"/>
</dbReference>
<dbReference type="Gene3D" id="3.40.190.290">
    <property type="match status" value="1"/>
</dbReference>
<feature type="domain" description="HTH lysR-type" evidence="5">
    <location>
        <begin position="1"/>
        <end position="58"/>
    </location>
</feature>